<dbReference type="AlphaFoldDB" id="A0A6C0IAD0"/>
<feature type="region of interest" description="Disordered" evidence="1">
    <location>
        <begin position="1"/>
        <end position="31"/>
    </location>
</feature>
<feature type="compositionally biased region" description="Basic residues" evidence="1">
    <location>
        <begin position="20"/>
        <end position="29"/>
    </location>
</feature>
<organism evidence="2">
    <name type="scientific">viral metagenome</name>
    <dbReference type="NCBI Taxonomy" id="1070528"/>
    <lineage>
        <taxon>unclassified sequences</taxon>
        <taxon>metagenomes</taxon>
        <taxon>organismal metagenomes</taxon>
    </lineage>
</organism>
<reference evidence="2" key="1">
    <citation type="journal article" date="2020" name="Nature">
        <title>Giant virus diversity and host interactions through global metagenomics.</title>
        <authorList>
            <person name="Schulz F."/>
            <person name="Roux S."/>
            <person name="Paez-Espino D."/>
            <person name="Jungbluth S."/>
            <person name="Walsh D.A."/>
            <person name="Denef V.J."/>
            <person name="McMahon K.D."/>
            <person name="Konstantinidis K.T."/>
            <person name="Eloe-Fadrosh E.A."/>
            <person name="Kyrpides N.C."/>
            <person name="Woyke T."/>
        </authorList>
    </citation>
    <scope>NUCLEOTIDE SEQUENCE</scope>
    <source>
        <strain evidence="2">GVMAG-M-3300023184-62</strain>
    </source>
</reference>
<feature type="region of interest" description="Disordered" evidence="1">
    <location>
        <begin position="50"/>
        <end position="74"/>
    </location>
</feature>
<sequence length="246" mass="26623">MEYCSIEDAYGPPNQEARKQERKKAKRCKGPPLTFLSSELEAVAVDPDRPAAVKKPVPPALGRNPETGLQEHTPVDADVGTYEPFRDSSGAVPTQAYFGQDSQADFSNVIGNANEYKLGPDFMDAFREIGTLNGAGATATLPTPSVRDIWKPLTPGGVSSRSSFFERLPPPGGEYYQPPAAVSSSAMKDVHAKLDKIFSRLDTIDQTKSANDGSAQTEVLLFIMSGIFVLFLTDLAVRKGGNGRYY</sequence>
<evidence type="ECO:0000256" key="1">
    <source>
        <dbReference type="SAM" id="MobiDB-lite"/>
    </source>
</evidence>
<protein>
    <submittedName>
        <fullName evidence="2">Uncharacterized protein</fullName>
    </submittedName>
</protein>
<accession>A0A6C0IAD0</accession>
<proteinExistence type="predicted"/>
<dbReference type="EMBL" id="MN740152">
    <property type="protein sequence ID" value="QHT89914.1"/>
    <property type="molecule type" value="Genomic_DNA"/>
</dbReference>
<evidence type="ECO:0000313" key="2">
    <source>
        <dbReference type="EMBL" id="QHT89914.1"/>
    </source>
</evidence>
<name>A0A6C0IAD0_9ZZZZ</name>